<dbReference type="PROSITE" id="PS00041">
    <property type="entry name" value="HTH_ARAC_FAMILY_1"/>
    <property type="match status" value="1"/>
</dbReference>
<evidence type="ECO:0000256" key="1">
    <source>
        <dbReference type="ARBA" id="ARBA00023015"/>
    </source>
</evidence>
<evidence type="ECO:0000256" key="3">
    <source>
        <dbReference type="ARBA" id="ARBA00023163"/>
    </source>
</evidence>
<dbReference type="InterPro" id="IPR053142">
    <property type="entry name" value="PchR_regulatory_protein"/>
</dbReference>
<dbReference type="PRINTS" id="PR00032">
    <property type="entry name" value="HTHARAC"/>
</dbReference>
<accession>A0ABR9UKM9</accession>
<dbReference type="SUPFAM" id="SSF46689">
    <property type="entry name" value="Homeodomain-like"/>
    <property type="match status" value="2"/>
</dbReference>
<dbReference type="PROSITE" id="PS01124">
    <property type="entry name" value="HTH_ARAC_FAMILY_2"/>
    <property type="match status" value="1"/>
</dbReference>
<dbReference type="EMBL" id="JADEWN010000001">
    <property type="protein sequence ID" value="MBE9188849.1"/>
    <property type="molecule type" value="Genomic_DNA"/>
</dbReference>
<dbReference type="RefSeq" id="WP_193929756.1">
    <property type="nucleotide sequence ID" value="NZ_CAWPMZ010000041.1"/>
</dbReference>
<keyword evidence="2" id="KW-0238">DNA-binding</keyword>
<dbReference type="PANTHER" id="PTHR47893">
    <property type="entry name" value="REGULATORY PROTEIN PCHR"/>
    <property type="match status" value="1"/>
</dbReference>
<reference evidence="5 6" key="1">
    <citation type="submission" date="2020-10" db="EMBL/GenBank/DDBJ databases">
        <authorList>
            <person name="Castelo-Branco R."/>
            <person name="Eusebio N."/>
            <person name="Adriana R."/>
            <person name="Vieira A."/>
            <person name="Brugerolle De Fraissinette N."/>
            <person name="Rezende De Castro R."/>
            <person name="Schneider M.P."/>
            <person name="Vasconcelos V."/>
            <person name="Leao P.N."/>
        </authorList>
    </citation>
    <scope>NUCLEOTIDE SEQUENCE [LARGE SCALE GENOMIC DNA]</scope>
    <source>
        <strain evidence="5 6">LEGE 06123</strain>
    </source>
</reference>
<dbReference type="Gene3D" id="1.10.10.60">
    <property type="entry name" value="Homeodomain-like"/>
    <property type="match status" value="1"/>
</dbReference>
<keyword evidence="6" id="KW-1185">Reference proteome</keyword>
<evidence type="ECO:0000313" key="5">
    <source>
        <dbReference type="EMBL" id="MBE9188849.1"/>
    </source>
</evidence>
<dbReference type="SMART" id="SM00342">
    <property type="entry name" value="HTH_ARAC"/>
    <property type="match status" value="1"/>
</dbReference>
<feature type="domain" description="HTH araC/xylS-type" evidence="4">
    <location>
        <begin position="218"/>
        <end position="316"/>
    </location>
</feature>
<dbReference type="InterPro" id="IPR020449">
    <property type="entry name" value="Tscrpt_reg_AraC-type_HTH"/>
</dbReference>
<comment type="caution">
    <text evidence="5">The sequence shown here is derived from an EMBL/GenBank/DDBJ whole genome shotgun (WGS) entry which is preliminary data.</text>
</comment>
<keyword evidence="3" id="KW-0804">Transcription</keyword>
<evidence type="ECO:0000313" key="6">
    <source>
        <dbReference type="Proteomes" id="UP000651156"/>
    </source>
</evidence>
<dbReference type="Pfam" id="PF12833">
    <property type="entry name" value="HTH_18"/>
    <property type="match status" value="1"/>
</dbReference>
<proteinExistence type="predicted"/>
<gene>
    <name evidence="5" type="ORF">IQ230_00410</name>
</gene>
<evidence type="ECO:0000259" key="4">
    <source>
        <dbReference type="PROSITE" id="PS01124"/>
    </source>
</evidence>
<sequence length="320" mass="36376">MTITLLEREYDELWHNSHLLELEPFETVKKCPEQLGTGYQRWIFLNGIDLLIHDYEFCDDLAIVQEEDPGCIEFGFQVLGNYQYRNRTRHSGQNFVEWGAMQKAIAQKSAGKILQVDIHLDSPELLHCFCTSGSDSLPLAIQRLIAGNEQPYDHIGSITPAMKLVLEQILNCPYQGATKQMYLGAKCLELIAMKIGQLSNVNHKIYPRLSRSEIDQIHQAKDIITQNLCEPPSLLSLARQVGLNDCTLKRGFRQIFGTSVFGYLHDRRMEYARQLLEEQAMTITGVAAMVGYANRGHFAAAFRKKFGVSPSHYLSQHGNR</sequence>
<keyword evidence="1" id="KW-0805">Transcription regulation</keyword>
<dbReference type="InterPro" id="IPR018060">
    <property type="entry name" value="HTH_AraC"/>
</dbReference>
<dbReference type="InterPro" id="IPR018062">
    <property type="entry name" value="HTH_AraC-typ_CS"/>
</dbReference>
<protein>
    <submittedName>
        <fullName evidence="5">Helix-turn-helix transcriptional regulator</fullName>
    </submittedName>
</protein>
<dbReference type="InterPro" id="IPR009057">
    <property type="entry name" value="Homeodomain-like_sf"/>
</dbReference>
<organism evidence="5 6">
    <name type="scientific">Gloeocapsopsis crepidinum LEGE 06123</name>
    <dbReference type="NCBI Taxonomy" id="588587"/>
    <lineage>
        <taxon>Bacteria</taxon>
        <taxon>Bacillati</taxon>
        <taxon>Cyanobacteriota</taxon>
        <taxon>Cyanophyceae</taxon>
        <taxon>Oscillatoriophycideae</taxon>
        <taxon>Chroococcales</taxon>
        <taxon>Chroococcaceae</taxon>
        <taxon>Gloeocapsopsis</taxon>
    </lineage>
</organism>
<dbReference type="Proteomes" id="UP000651156">
    <property type="component" value="Unassembled WGS sequence"/>
</dbReference>
<evidence type="ECO:0000256" key="2">
    <source>
        <dbReference type="ARBA" id="ARBA00023125"/>
    </source>
</evidence>
<name>A0ABR9UKM9_9CHRO</name>
<dbReference type="PANTHER" id="PTHR47893:SF1">
    <property type="entry name" value="REGULATORY PROTEIN PCHR"/>
    <property type="match status" value="1"/>
</dbReference>